<keyword evidence="9 12" id="KW-0238">DNA-binding</keyword>
<evidence type="ECO:0000256" key="11">
    <source>
        <dbReference type="ARBA" id="ARBA00048988"/>
    </source>
</evidence>
<dbReference type="RefSeq" id="WP_058298383.1">
    <property type="nucleotide sequence ID" value="NZ_FMAU01000002.1"/>
</dbReference>
<keyword evidence="3 12" id="KW-0479">Metal-binding</keyword>
<dbReference type="AlphaFoldDB" id="A0A0V8HJX9"/>
<keyword evidence="10 12" id="KW-0413">Isomerase</keyword>
<dbReference type="InterPro" id="IPR001650">
    <property type="entry name" value="Helicase_C-like"/>
</dbReference>
<dbReference type="PANTHER" id="PTHR30580">
    <property type="entry name" value="PRIMOSOMAL PROTEIN N"/>
    <property type="match status" value="1"/>
</dbReference>
<dbReference type="GO" id="GO:0003677">
    <property type="term" value="F:DNA binding"/>
    <property type="evidence" value="ECO:0007669"/>
    <property type="project" value="UniProtKB-UniRule"/>
</dbReference>
<dbReference type="GO" id="GO:0043138">
    <property type="term" value="F:3'-5' DNA helicase activity"/>
    <property type="evidence" value="ECO:0007669"/>
    <property type="project" value="UniProtKB-EC"/>
</dbReference>
<feature type="domain" description="Helicase ATP-binding" evidence="13">
    <location>
        <begin position="285"/>
        <end position="451"/>
    </location>
</feature>
<evidence type="ECO:0000256" key="3">
    <source>
        <dbReference type="ARBA" id="ARBA00022723"/>
    </source>
</evidence>
<evidence type="ECO:0000256" key="9">
    <source>
        <dbReference type="ARBA" id="ARBA00023125"/>
    </source>
</evidence>
<dbReference type="SUPFAM" id="SSF52540">
    <property type="entry name" value="P-loop containing nucleoside triphosphate hydrolases"/>
    <property type="match status" value="2"/>
</dbReference>
<dbReference type="Pfam" id="PF00270">
    <property type="entry name" value="DEAD"/>
    <property type="match status" value="1"/>
</dbReference>
<dbReference type="InterPro" id="IPR027417">
    <property type="entry name" value="P-loop_NTPase"/>
</dbReference>
<evidence type="ECO:0000259" key="13">
    <source>
        <dbReference type="PROSITE" id="PS51192"/>
    </source>
</evidence>
<evidence type="ECO:0000256" key="5">
    <source>
        <dbReference type="ARBA" id="ARBA00022801"/>
    </source>
</evidence>
<keyword evidence="1 12" id="KW-0639">Primosome</keyword>
<evidence type="ECO:0000256" key="8">
    <source>
        <dbReference type="ARBA" id="ARBA00022840"/>
    </source>
</evidence>
<dbReference type="Gene3D" id="3.40.1440.60">
    <property type="entry name" value="PriA, 3(prime) DNA-binding domain"/>
    <property type="match status" value="1"/>
</dbReference>
<dbReference type="GO" id="GO:0016887">
    <property type="term" value="F:ATP hydrolysis activity"/>
    <property type="evidence" value="ECO:0007669"/>
    <property type="project" value="RHEA"/>
</dbReference>
<keyword evidence="7 12" id="KW-0862">Zinc</keyword>
<dbReference type="InterPro" id="IPR042115">
    <property type="entry name" value="PriA_3primeBD_sf"/>
</dbReference>
<name>A0A0V8HJX9_9BACI</name>
<dbReference type="InterPro" id="IPR014001">
    <property type="entry name" value="Helicase_ATP-bd"/>
</dbReference>
<dbReference type="OrthoDB" id="9759544at2"/>
<dbReference type="InterPro" id="IPR005259">
    <property type="entry name" value="PriA"/>
</dbReference>
<dbReference type="GO" id="GO:0006302">
    <property type="term" value="P:double-strand break repair"/>
    <property type="evidence" value="ECO:0007669"/>
    <property type="project" value="InterPro"/>
</dbReference>
<dbReference type="SMART" id="SM00490">
    <property type="entry name" value="HELICc"/>
    <property type="match status" value="1"/>
</dbReference>
<dbReference type="Pfam" id="PF17764">
    <property type="entry name" value="PriA_3primeBD"/>
    <property type="match status" value="1"/>
</dbReference>
<dbReference type="NCBIfam" id="TIGR00595">
    <property type="entry name" value="priA"/>
    <property type="match status" value="1"/>
</dbReference>
<evidence type="ECO:0000313" key="16">
    <source>
        <dbReference type="Proteomes" id="UP000181997"/>
    </source>
</evidence>
<dbReference type="GO" id="GO:1990077">
    <property type="term" value="C:primosome complex"/>
    <property type="evidence" value="ECO:0007669"/>
    <property type="project" value="UniProtKB-UniRule"/>
</dbReference>
<evidence type="ECO:0000256" key="4">
    <source>
        <dbReference type="ARBA" id="ARBA00022741"/>
    </source>
</evidence>
<comment type="catalytic activity">
    <reaction evidence="11 12">
        <text>ATP + H2O = ADP + phosphate + H(+)</text>
        <dbReference type="Rhea" id="RHEA:13065"/>
        <dbReference type="ChEBI" id="CHEBI:15377"/>
        <dbReference type="ChEBI" id="CHEBI:15378"/>
        <dbReference type="ChEBI" id="CHEBI:30616"/>
        <dbReference type="ChEBI" id="CHEBI:43474"/>
        <dbReference type="ChEBI" id="CHEBI:456216"/>
        <dbReference type="EC" id="5.6.2.4"/>
    </reaction>
</comment>
<protein>
    <recommendedName>
        <fullName evidence="12">Replication restart protein PriA</fullName>
    </recommendedName>
    <alternativeName>
        <fullName evidence="12">ATP-dependent DNA helicase PriA</fullName>
        <ecNumber evidence="12">5.6.2.4</ecNumber>
    </alternativeName>
    <alternativeName>
        <fullName evidence="12">DNA 3'-5' helicase PriA</fullName>
    </alternativeName>
</protein>
<comment type="similarity">
    <text evidence="12">Belongs to the helicase family. PriA subfamily.</text>
</comment>
<dbReference type="SMART" id="SM00487">
    <property type="entry name" value="DEXDc"/>
    <property type="match status" value="1"/>
</dbReference>
<comment type="cofactor">
    <cofactor evidence="12">
        <name>Zn(2+)</name>
        <dbReference type="ChEBI" id="CHEBI:29105"/>
    </cofactor>
    <text evidence="12">Binds 2 zinc ions per subunit.</text>
</comment>
<feature type="binding site" evidence="12">
    <location>
        <position position="556"/>
    </location>
    <ligand>
        <name>Zn(2+)</name>
        <dbReference type="ChEBI" id="CHEBI:29105"/>
        <label>1</label>
    </ligand>
</feature>
<organism evidence="15 16">
    <name type="scientific">[Bacillus] enclensis</name>
    <dbReference type="NCBI Taxonomy" id="1402860"/>
    <lineage>
        <taxon>Bacteria</taxon>
        <taxon>Bacillati</taxon>
        <taxon>Bacillota</taxon>
        <taxon>Bacilli</taxon>
        <taxon>Bacillales</taxon>
        <taxon>Bacillaceae</taxon>
        <taxon>Rossellomorea</taxon>
    </lineage>
</organism>
<feature type="binding site" evidence="12">
    <location>
        <position position="540"/>
    </location>
    <ligand>
        <name>Zn(2+)</name>
        <dbReference type="ChEBI" id="CHEBI:29105"/>
        <label>2</label>
    </ligand>
</feature>
<dbReference type="GO" id="GO:0006270">
    <property type="term" value="P:DNA replication initiation"/>
    <property type="evidence" value="ECO:0007669"/>
    <property type="project" value="TreeGrafter"/>
</dbReference>
<dbReference type="CDD" id="cd17929">
    <property type="entry name" value="DEXHc_priA"/>
    <property type="match status" value="1"/>
</dbReference>
<dbReference type="EC" id="5.6.2.4" evidence="12"/>
<proteinExistence type="inferred from homology"/>
<sequence>MKNVASVIVDVPAMQTDRAYDYLVPEEWLGSILPGMRVVVPFGPRKIQGFVMELKEKGEVSKLKAISEPMDLVPVLNEELLSLGNWLTDKTLCFKISAFQAMLPAAMKAKYEKFFRLEEMTRLDELPDPLPDLFRKNSEISWKAAQEAGILPLIQKQVKQGKVDVIYKVKARAKKKTVRKILPAFNRDQLEGILESLPPQASKQKEVLRYVSDASNEGAPLLVKQVIENAGTTASTIKTLVNKGLLVEKEEEVYRDPFEDRLFEQTSPLPLTEQQSQAIKPIVDVIDQNLHRTFLLYGVTGSGKTEIYLQSIQRVLEEGKEAIVLVPEISLTPQMVHRFKGRFGDDVAVLHSGLSVGEKYDEWRKIQRKEVKVVVGARSAIFAPFENIGIIIIDEEHETSYKQEENPRYHARDVAVQRAETHKCPVILGSATPSLETFARASKGVYQLLTLSKRMNDGDLPHVSVVDMREELRNGNRSMFSQELFDKLQTRLEKGEQTVLFLNRRGHSSFIMCRDCGFVVQCPNCDISLTYHRFSNGMKCHYCGYEEAVPNTCPECTSEHIRYFGTGTQKVEEELTKLLPGARIIRMDVDTTSRKGSHEKLLTAFGEGKADILLGTQMIAKGLDFPNITLVGVLSADTMLHLPDFRAAEKTFQLLTQVSGRAGRHTLPGEVVVQTYTPEHYSIELAAEHDYDRFYLQEMAMRKMGAYPPFYYITMITMSHEDLMKVVAIAEKLSAFVRSRLSESTIILGPAASPIPRIKNRYRYQCLIKYKREPNLTPTLKTVLDQFQQQYASGGLTISIDVNPYMMM</sequence>
<feature type="binding site" evidence="12">
    <location>
        <position position="543"/>
    </location>
    <ligand>
        <name>Zn(2+)</name>
        <dbReference type="ChEBI" id="CHEBI:29105"/>
        <label>2</label>
    </ligand>
</feature>
<evidence type="ECO:0000256" key="10">
    <source>
        <dbReference type="ARBA" id="ARBA00023235"/>
    </source>
</evidence>
<dbReference type="Gene3D" id="3.40.50.300">
    <property type="entry name" value="P-loop containing nucleotide triphosphate hydrolases"/>
    <property type="match status" value="2"/>
</dbReference>
<dbReference type="InterPro" id="IPR041236">
    <property type="entry name" value="PriA_C"/>
</dbReference>
<evidence type="ECO:0000256" key="1">
    <source>
        <dbReference type="ARBA" id="ARBA00022515"/>
    </source>
</evidence>
<dbReference type="GO" id="GO:0006310">
    <property type="term" value="P:DNA recombination"/>
    <property type="evidence" value="ECO:0007669"/>
    <property type="project" value="InterPro"/>
</dbReference>
<keyword evidence="5 12" id="KW-0378">Hydrolase</keyword>
<comment type="subunit">
    <text evidence="12">Component of the replication restart primosome.</text>
</comment>
<dbReference type="Pfam" id="PF18074">
    <property type="entry name" value="PriA_C"/>
    <property type="match status" value="1"/>
</dbReference>
<comment type="function">
    <text evidence="12">Initiates the restart of stalled replication forks, which reloads the replicative helicase on sites other than the origin of replication. Recognizes and binds to abandoned replication forks and remodels them to uncover a helicase loading site. Promotes assembly of the primosome at these replication forks.</text>
</comment>
<feature type="domain" description="Helicase C-terminal" evidence="14">
    <location>
        <begin position="548"/>
        <end position="702"/>
    </location>
</feature>
<dbReference type="Pfam" id="PF00271">
    <property type="entry name" value="Helicase_C"/>
    <property type="match status" value="1"/>
</dbReference>
<dbReference type="InterPro" id="IPR041222">
    <property type="entry name" value="PriA_3primeBD"/>
</dbReference>
<dbReference type="Pfam" id="PF18319">
    <property type="entry name" value="Zn_ribbon_PriA"/>
    <property type="match status" value="1"/>
</dbReference>
<dbReference type="CDD" id="cd18804">
    <property type="entry name" value="SF2_C_priA"/>
    <property type="match status" value="1"/>
</dbReference>
<keyword evidence="6 12" id="KW-0347">Helicase</keyword>
<dbReference type="PROSITE" id="PS51194">
    <property type="entry name" value="HELICASE_CTER"/>
    <property type="match status" value="1"/>
</dbReference>
<keyword evidence="8 12" id="KW-0067">ATP-binding</keyword>
<keyword evidence="4 12" id="KW-0547">Nucleotide-binding</keyword>
<keyword evidence="2 12" id="KW-0235">DNA replication</keyword>
<dbReference type="EMBL" id="FMAU01000002">
    <property type="protein sequence ID" value="SCC04993.1"/>
    <property type="molecule type" value="Genomic_DNA"/>
</dbReference>
<reference evidence="16" key="1">
    <citation type="submission" date="2016-08" db="EMBL/GenBank/DDBJ databases">
        <authorList>
            <person name="Varghese N."/>
            <person name="Submissions Spin"/>
        </authorList>
    </citation>
    <scope>NUCLEOTIDE SEQUENCE [LARGE SCALE GENOMIC DNA]</scope>
    <source>
        <strain evidence="16">SGD-1123</strain>
    </source>
</reference>
<evidence type="ECO:0000259" key="14">
    <source>
        <dbReference type="PROSITE" id="PS51194"/>
    </source>
</evidence>
<dbReference type="FunFam" id="3.40.50.300:FF:000489">
    <property type="entry name" value="Primosome assembly protein PriA"/>
    <property type="match status" value="1"/>
</dbReference>
<keyword evidence="16" id="KW-1185">Reference proteome</keyword>
<feature type="binding site" evidence="12">
    <location>
        <position position="513"/>
    </location>
    <ligand>
        <name>Zn(2+)</name>
        <dbReference type="ChEBI" id="CHEBI:29105"/>
        <label>1</label>
    </ligand>
</feature>
<dbReference type="Proteomes" id="UP000181997">
    <property type="component" value="Unassembled WGS sequence"/>
</dbReference>
<gene>
    <name evidence="12" type="primary">priA</name>
    <name evidence="15" type="ORF">GA0061094_2103</name>
</gene>
<dbReference type="InterPro" id="IPR011545">
    <property type="entry name" value="DEAD/DEAH_box_helicase_dom"/>
</dbReference>
<accession>A0A0V8HJX9</accession>
<dbReference type="FunFam" id="3.40.1440.60:FF:000001">
    <property type="entry name" value="Primosomal protein N"/>
    <property type="match status" value="1"/>
</dbReference>
<evidence type="ECO:0000256" key="2">
    <source>
        <dbReference type="ARBA" id="ARBA00022705"/>
    </source>
</evidence>
<comment type="catalytic activity">
    <reaction evidence="12">
        <text>Couples ATP hydrolysis with the unwinding of duplex DNA by translocating in the 3'-5' direction.</text>
        <dbReference type="EC" id="5.6.2.4"/>
    </reaction>
</comment>
<evidence type="ECO:0000256" key="12">
    <source>
        <dbReference type="HAMAP-Rule" id="MF_00983"/>
    </source>
</evidence>
<dbReference type="GO" id="GO:0008270">
    <property type="term" value="F:zinc ion binding"/>
    <property type="evidence" value="ECO:0007669"/>
    <property type="project" value="UniProtKB-UniRule"/>
</dbReference>
<dbReference type="HAMAP" id="MF_00983">
    <property type="entry name" value="PriA"/>
    <property type="match status" value="1"/>
</dbReference>
<feature type="binding site" evidence="12">
    <location>
        <position position="553"/>
    </location>
    <ligand>
        <name>Zn(2+)</name>
        <dbReference type="ChEBI" id="CHEBI:29105"/>
        <label>1</label>
    </ligand>
</feature>
<evidence type="ECO:0000256" key="7">
    <source>
        <dbReference type="ARBA" id="ARBA00022833"/>
    </source>
</evidence>
<evidence type="ECO:0000256" key="6">
    <source>
        <dbReference type="ARBA" id="ARBA00022806"/>
    </source>
</evidence>
<dbReference type="InterPro" id="IPR040498">
    <property type="entry name" value="PriA_CRR"/>
</dbReference>
<feature type="binding site" evidence="12">
    <location>
        <position position="516"/>
    </location>
    <ligand>
        <name>Zn(2+)</name>
        <dbReference type="ChEBI" id="CHEBI:29105"/>
        <label>1</label>
    </ligand>
</feature>
<feature type="binding site" evidence="12">
    <location>
        <position position="522"/>
    </location>
    <ligand>
        <name>Zn(2+)</name>
        <dbReference type="ChEBI" id="CHEBI:29105"/>
        <label>2</label>
    </ligand>
</feature>
<evidence type="ECO:0000313" key="15">
    <source>
        <dbReference type="EMBL" id="SCC04993.1"/>
    </source>
</evidence>
<dbReference type="PROSITE" id="PS51192">
    <property type="entry name" value="HELICASE_ATP_BIND_1"/>
    <property type="match status" value="1"/>
</dbReference>
<dbReference type="GO" id="GO:0006269">
    <property type="term" value="P:DNA replication, synthesis of primer"/>
    <property type="evidence" value="ECO:0007669"/>
    <property type="project" value="UniProtKB-KW"/>
</dbReference>
<feature type="binding site" evidence="12">
    <location>
        <position position="525"/>
    </location>
    <ligand>
        <name>Zn(2+)</name>
        <dbReference type="ChEBI" id="CHEBI:29105"/>
        <label>2</label>
    </ligand>
</feature>
<dbReference type="NCBIfam" id="NF004066">
    <property type="entry name" value="PRK05580.1-3"/>
    <property type="match status" value="1"/>
</dbReference>
<dbReference type="PANTHER" id="PTHR30580:SF0">
    <property type="entry name" value="PRIMOSOMAL PROTEIN N"/>
    <property type="match status" value="1"/>
</dbReference>
<dbReference type="GO" id="GO:0005524">
    <property type="term" value="F:ATP binding"/>
    <property type="evidence" value="ECO:0007669"/>
    <property type="project" value="UniProtKB-UniRule"/>
</dbReference>